<feature type="compositionally biased region" description="Polar residues" evidence="2">
    <location>
        <begin position="132"/>
        <end position="143"/>
    </location>
</feature>
<feature type="non-terminal residue" evidence="4">
    <location>
        <position position="337"/>
    </location>
</feature>
<organism evidence="4 5">
    <name type="scientific">Serilophus lunatus</name>
    <name type="common">silver-breasted broadbill</name>
    <dbReference type="NCBI Taxonomy" id="239386"/>
    <lineage>
        <taxon>Eukaryota</taxon>
        <taxon>Metazoa</taxon>
        <taxon>Chordata</taxon>
        <taxon>Craniata</taxon>
        <taxon>Vertebrata</taxon>
        <taxon>Euteleostomi</taxon>
        <taxon>Archelosauria</taxon>
        <taxon>Archosauria</taxon>
        <taxon>Dinosauria</taxon>
        <taxon>Saurischia</taxon>
        <taxon>Theropoda</taxon>
        <taxon>Coelurosauria</taxon>
        <taxon>Aves</taxon>
        <taxon>Neognathae</taxon>
        <taxon>Neoaves</taxon>
        <taxon>Telluraves</taxon>
        <taxon>Australaves</taxon>
        <taxon>Passeriformes</taxon>
        <taxon>Eurylaimidae</taxon>
        <taxon>Serilophus</taxon>
    </lineage>
</organism>
<feature type="region of interest" description="Disordered" evidence="2">
    <location>
        <begin position="114"/>
        <end position="180"/>
    </location>
</feature>
<name>A0A7L1D1Z6_9PASS</name>
<sequence>FKMSSEEEICDKLDVELDHYIMAMKPYVLSLQDDSERHVCALWIKKLCRPSGAGIGTEGRQNRNLYAKLLLHMLKRGVLDSPFAQKPEEGLLKTLPSYMLIYLDELNSPTIPRNKSGWALGEQENSEGAEESPSSKALTQGNEKPSVIPHSLGCPHQAEEDEGTSQSDDQHKTPVSLDDSDLEARLSSWNLGLENPRYLREKPVPMSLMTPKISPSKGSPSRDQQAQFRTHEKQLELQMTIAEGKFHEEKLKLQQKHVDDIQKILSRKNNEIEALKSTYTKKEKESEEMIRKLEKKVQTLIREAQVVREAKEQQIMELKKMCEKTSVTLNNEWDKRV</sequence>
<gene>
    <name evidence="4" type="primary">Cep112</name>
    <name evidence="4" type="ORF">SERLUN_R10611</name>
</gene>
<evidence type="ECO:0000313" key="5">
    <source>
        <dbReference type="Proteomes" id="UP000553648"/>
    </source>
</evidence>
<keyword evidence="1" id="KW-0175">Coiled coil</keyword>
<feature type="non-terminal residue" evidence="4">
    <location>
        <position position="1"/>
    </location>
</feature>
<dbReference type="Proteomes" id="UP000553648">
    <property type="component" value="Unassembled WGS sequence"/>
</dbReference>
<dbReference type="PANTHER" id="PTHR18871">
    <property type="entry name" value="CENTROSOMAL PROTEIN OF 112 KDA"/>
    <property type="match status" value="1"/>
</dbReference>
<dbReference type="InterPro" id="IPR055310">
    <property type="entry name" value="CEP112"/>
</dbReference>
<dbReference type="PANTHER" id="PTHR18871:SF2">
    <property type="entry name" value="CENTROSOMAL PROTEIN OF 112 KDA"/>
    <property type="match status" value="1"/>
</dbReference>
<keyword evidence="5" id="KW-1185">Reference proteome</keyword>
<evidence type="ECO:0000259" key="3">
    <source>
        <dbReference type="Pfam" id="PF14846"/>
    </source>
</evidence>
<proteinExistence type="predicted"/>
<dbReference type="AlphaFoldDB" id="A0A7L1D1Z6"/>
<evidence type="ECO:0000256" key="2">
    <source>
        <dbReference type="SAM" id="MobiDB-lite"/>
    </source>
</evidence>
<dbReference type="InterPro" id="IPR027831">
    <property type="entry name" value="DUF4485"/>
</dbReference>
<feature type="domain" description="DUF4485" evidence="3">
    <location>
        <begin position="13"/>
        <end position="98"/>
    </location>
</feature>
<comment type="caution">
    <text evidence="4">The sequence shown here is derived from an EMBL/GenBank/DDBJ whole genome shotgun (WGS) entry which is preliminary data.</text>
</comment>
<evidence type="ECO:0000256" key="1">
    <source>
        <dbReference type="SAM" id="Coils"/>
    </source>
</evidence>
<protein>
    <submittedName>
        <fullName evidence="4">CE112 protein</fullName>
    </submittedName>
</protein>
<evidence type="ECO:0000313" key="4">
    <source>
        <dbReference type="EMBL" id="NXM68303.1"/>
    </source>
</evidence>
<dbReference type="EMBL" id="VXBA01001420">
    <property type="protein sequence ID" value="NXM68303.1"/>
    <property type="molecule type" value="Genomic_DNA"/>
</dbReference>
<dbReference type="Pfam" id="PF14846">
    <property type="entry name" value="DUF4485"/>
    <property type="match status" value="1"/>
</dbReference>
<feature type="coiled-coil region" evidence="1">
    <location>
        <begin position="258"/>
        <end position="321"/>
    </location>
</feature>
<dbReference type="OrthoDB" id="78101at2759"/>
<reference evidence="4 5" key="1">
    <citation type="submission" date="2019-09" db="EMBL/GenBank/DDBJ databases">
        <title>Bird 10,000 Genomes (B10K) Project - Family phase.</title>
        <authorList>
            <person name="Zhang G."/>
        </authorList>
    </citation>
    <scope>NUCLEOTIDE SEQUENCE [LARGE SCALE GENOMIC DNA]</scope>
    <source>
        <strain evidence="4">B10K-DU-002-03</strain>
        <tissue evidence="4">Muscle</tissue>
    </source>
</reference>
<accession>A0A7L1D1Z6</accession>